<gene>
    <name evidence="1" type="ORF">E2C01_057005</name>
</gene>
<evidence type="ECO:0000313" key="2">
    <source>
        <dbReference type="Proteomes" id="UP000324222"/>
    </source>
</evidence>
<proteinExistence type="predicted"/>
<sequence length="137" mass="15349">MLLIAFTEDHKKKNKQKKNIKSMKSNKAAKGHFVHTSFTHGVKEAPVLRSDDEDIGGFLTLLGPRLRHLVEVLQLDHSVRFVSRLAVFLLIIIEAPLGQHTVPTLPLGDVWETAAAQLGQEARFVRLLVLVCPRDIL</sequence>
<protein>
    <submittedName>
        <fullName evidence="1">Uncharacterized protein</fullName>
    </submittedName>
</protein>
<dbReference type="Proteomes" id="UP000324222">
    <property type="component" value="Unassembled WGS sequence"/>
</dbReference>
<keyword evidence="2" id="KW-1185">Reference proteome</keyword>
<evidence type="ECO:0000313" key="1">
    <source>
        <dbReference type="EMBL" id="MPC62915.1"/>
    </source>
</evidence>
<organism evidence="1 2">
    <name type="scientific">Portunus trituberculatus</name>
    <name type="common">Swimming crab</name>
    <name type="synonym">Neptunus trituberculatus</name>
    <dbReference type="NCBI Taxonomy" id="210409"/>
    <lineage>
        <taxon>Eukaryota</taxon>
        <taxon>Metazoa</taxon>
        <taxon>Ecdysozoa</taxon>
        <taxon>Arthropoda</taxon>
        <taxon>Crustacea</taxon>
        <taxon>Multicrustacea</taxon>
        <taxon>Malacostraca</taxon>
        <taxon>Eumalacostraca</taxon>
        <taxon>Eucarida</taxon>
        <taxon>Decapoda</taxon>
        <taxon>Pleocyemata</taxon>
        <taxon>Brachyura</taxon>
        <taxon>Eubrachyura</taxon>
        <taxon>Portunoidea</taxon>
        <taxon>Portunidae</taxon>
        <taxon>Portuninae</taxon>
        <taxon>Portunus</taxon>
    </lineage>
</organism>
<accession>A0A5B7GZW5</accession>
<name>A0A5B7GZW5_PORTR</name>
<reference evidence="1 2" key="1">
    <citation type="submission" date="2019-05" db="EMBL/GenBank/DDBJ databases">
        <title>Another draft genome of Portunus trituberculatus and its Hox gene families provides insights of decapod evolution.</title>
        <authorList>
            <person name="Jeong J.-H."/>
            <person name="Song I."/>
            <person name="Kim S."/>
            <person name="Choi T."/>
            <person name="Kim D."/>
            <person name="Ryu S."/>
            <person name="Kim W."/>
        </authorList>
    </citation>
    <scope>NUCLEOTIDE SEQUENCE [LARGE SCALE GENOMIC DNA]</scope>
    <source>
        <tissue evidence="1">Muscle</tissue>
    </source>
</reference>
<dbReference type="AlphaFoldDB" id="A0A5B7GZW5"/>
<comment type="caution">
    <text evidence="1">The sequence shown here is derived from an EMBL/GenBank/DDBJ whole genome shotgun (WGS) entry which is preliminary data.</text>
</comment>
<dbReference type="EMBL" id="VSRR010020203">
    <property type="protein sequence ID" value="MPC62915.1"/>
    <property type="molecule type" value="Genomic_DNA"/>
</dbReference>